<dbReference type="PANTHER" id="PTHR10622:SF10">
    <property type="entry name" value="HET DOMAIN-CONTAINING PROTEIN"/>
    <property type="match status" value="1"/>
</dbReference>
<dbReference type="InterPro" id="IPR058525">
    <property type="entry name" value="DUF8212"/>
</dbReference>
<dbReference type="EMBL" id="CAJPDT010000009">
    <property type="protein sequence ID" value="CAF9911685.1"/>
    <property type="molecule type" value="Genomic_DNA"/>
</dbReference>
<evidence type="ECO:0008006" key="5">
    <source>
        <dbReference type="Google" id="ProtNLM"/>
    </source>
</evidence>
<dbReference type="Proteomes" id="UP000664534">
    <property type="component" value="Unassembled WGS sequence"/>
</dbReference>
<accession>A0A8H3EU38</accession>
<name>A0A8H3EU38_9LECA</name>
<keyword evidence="4" id="KW-1185">Reference proteome</keyword>
<dbReference type="PANTHER" id="PTHR10622">
    <property type="entry name" value="HET DOMAIN-CONTAINING PROTEIN"/>
    <property type="match status" value="1"/>
</dbReference>
<evidence type="ECO:0000259" key="2">
    <source>
        <dbReference type="Pfam" id="PF26640"/>
    </source>
</evidence>
<evidence type="ECO:0000313" key="4">
    <source>
        <dbReference type="Proteomes" id="UP000664534"/>
    </source>
</evidence>
<sequence length="573" mass="65055">MRLVNTSTLQLHEFVGSDIPRYAILSHTWEEGEFLFPNMANLEALHLPGFAKVSKFCERARSESLEFAWMDTCCIDKSSSAELSEAINSMYEWYRRASVCYVYLSDVSVLAQNDDEKADGEKRFQDCRWFTRGWTLQELLAPQYVKFFDKDWIYFGSRRSLVPDLVSTTGIDATHLERPHWASIATRMSWASSRKTTRVEDIAYCLLGLFEVNMPLLYGEGEKAFQRLQHEILKASDDESIFAWRNESLVHSGMLALSPADFSDSGDVGPNTISRQSPSAMTNRGLKIVVEQHLAYKIPMNECDPGMNCEVHLVELACEFLSTKKPVMILLRAFLSGSTYKRTGTSFAIGAPSQEGIEALGCYKIDKPETFYVSSTNYFNMNHFKNEALYIPTIIKLCPMTAEIFAIIRDNGNDGGQRWQRTASSDDVTLTLQSRLKEPETLRLSGSHDWILEIDLKSDFIQPDPITSAQDMMFCRVRLYKSGQRPEDFRTIAWPEDAVLGNGGDFAAELAEKEYLWLGLSPGHHRQYCRDSGEVDSRCWIVEIEISSFDRAKVLGSRSARLGPSRPILYTVL</sequence>
<evidence type="ECO:0000259" key="1">
    <source>
        <dbReference type="Pfam" id="PF06985"/>
    </source>
</evidence>
<feature type="domain" description="DUF8212" evidence="2">
    <location>
        <begin position="223"/>
        <end position="246"/>
    </location>
</feature>
<dbReference type="Pfam" id="PF06985">
    <property type="entry name" value="HET"/>
    <property type="match status" value="1"/>
</dbReference>
<reference evidence="3" key="1">
    <citation type="submission" date="2021-03" db="EMBL/GenBank/DDBJ databases">
        <authorList>
            <person name="Tagirdzhanova G."/>
        </authorList>
    </citation>
    <scope>NUCLEOTIDE SEQUENCE</scope>
</reference>
<organism evidence="3 4">
    <name type="scientific">Imshaugia aleurites</name>
    <dbReference type="NCBI Taxonomy" id="172621"/>
    <lineage>
        <taxon>Eukaryota</taxon>
        <taxon>Fungi</taxon>
        <taxon>Dikarya</taxon>
        <taxon>Ascomycota</taxon>
        <taxon>Pezizomycotina</taxon>
        <taxon>Lecanoromycetes</taxon>
        <taxon>OSLEUM clade</taxon>
        <taxon>Lecanoromycetidae</taxon>
        <taxon>Lecanorales</taxon>
        <taxon>Lecanorineae</taxon>
        <taxon>Parmeliaceae</taxon>
        <taxon>Imshaugia</taxon>
    </lineage>
</organism>
<feature type="domain" description="Heterokaryon incompatibility" evidence="1">
    <location>
        <begin position="22"/>
        <end position="107"/>
    </location>
</feature>
<comment type="caution">
    <text evidence="3">The sequence shown here is derived from an EMBL/GenBank/DDBJ whole genome shotgun (WGS) entry which is preliminary data.</text>
</comment>
<dbReference type="InterPro" id="IPR010730">
    <property type="entry name" value="HET"/>
</dbReference>
<dbReference type="AlphaFoldDB" id="A0A8H3EU38"/>
<proteinExistence type="predicted"/>
<dbReference type="Pfam" id="PF26640">
    <property type="entry name" value="DUF8212"/>
    <property type="match status" value="1"/>
</dbReference>
<gene>
    <name evidence="3" type="ORF">IMSHALPRED_010546</name>
</gene>
<dbReference type="OrthoDB" id="674604at2759"/>
<evidence type="ECO:0000313" key="3">
    <source>
        <dbReference type="EMBL" id="CAF9911685.1"/>
    </source>
</evidence>
<protein>
    <recommendedName>
        <fullName evidence="5">Heterokaryon incompatibility domain-containing protein</fullName>
    </recommendedName>
</protein>